<dbReference type="EMBL" id="SJSL01000002">
    <property type="protein sequence ID" value="TCD01211.1"/>
    <property type="molecule type" value="Genomic_DNA"/>
</dbReference>
<dbReference type="Pfam" id="PF13585">
    <property type="entry name" value="CHU_C"/>
    <property type="match status" value="1"/>
</dbReference>
<accession>A0A4R0NKG3</accession>
<dbReference type="AlphaFoldDB" id="A0A4R0NKG3"/>
<dbReference type="SUPFAM" id="SSF50998">
    <property type="entry name" value="Quinoprotein alcohol dehydrogenase-like"/>
    <property type="match status" value="1"/>
</dbReference>
<evidence type="ECO:0000313" key="1">
    <source>
        <dbReference type="EMBL" id="TCD01211.1"/>
    </source>
</evidence>
<dbReference type="Gene3D" id="2.60.40.2700">
    <property type="match status" value="1"/>
</dbReference>
<reference evidence="1 2" key="1">
    <citation type="submission" date="2019-02" db="EMBL/GenBank/DDBJ databases">
        <title>Pedobacter sp. RP-1-14 sp. nov., isolated from Arctic soil.</title>
        <authorList>
            <person name="Dahal R.H."/>
        </authorList>
    </citation>
    <scope>NUCLEOTIDE SEQUENCE [LARGE SCALE GENOMIC DNA]</scope>
    <source>
        <strain evidence="1 2">RP-1-14</strain>
    </source>
</reference>
<gene>
    <name evidence="1" type="ORF">EZ437_10650</name>
</gene>
<comment type="caution">
    <text evidence="1">The sequence shown here is derived from an EMBL/GenBank/DDBJ whole genome shotgun (WGS) entry which is preliminary data.</text>
</comment>
<dbReference type="PANTHER" id="PTHR35580">
    <property type="entry name" value="CELL SURFACE GLYCOPROTEIN (S-LAYER PROTEIN)-LIKE PROTEIN"/>
    <property type="match status" value="1"/>
</dbReference>
<dbReference type="Gene3D" id="2.80.10.50">
    <property type="match status" value="1"/>
</dbReference>
<dbReference type="PANTHER" id="PTHR35580:SF1">
    <property type="entry name" value="PHYTASE-LIKE DOMAIN-CONTAINING PROTEIN"/>
    <property type="match status" value="1"/>
</dbReference>
<dbReference type="Proteomes" id="UP000293347">
    <property type="component" value="Unassembled WGS sequence"/>
</dbReference>
<protein>
    <submittedName>
        <fullName evidence="1">Gliding motility-associated C-terminal domain-containing protein</fullName>
    </submittedName>
</protein>
<dbReference type="OrthoDB" id="5726170at2"/>
<proteinExistence type="predicted"/>
<sequence length="940" mass="101026">MVTKTMRLYRIFYFIAVLLTLSVYGFGQRVPVAPSMLLGIGGLDAAVYSSSMKFDAQGNTYVTGHFTDRYDSADFDPSAGVTTLGIINSSSGYVAKYSAAGALVWVKLFKGESNGLDVDRNGNVTVIGERHPNIAPPNTIYVDAFILHLDNNGNVLWEKLIQSGSKDRPMPPPIGLFQDVQVGYKVTSDDAGNLIAVYTFMGSPDLNGKITAKGYYDGLVVKYDPNGNVIWKFNLGATGSFNNSALEVLVDKDNNIILAGYTSGEVNYNPLGTAVNVTAYNSMFLAQYSPAGILQWIKSIKGSQSTYNVRLALDGQNNIYINGAFTREIDFGIAPKLKPNGSQDIFIAKYSSGGNVLYYKSIGGSGAAVYNAGVATGPDNSLYLTGSFSGKVDIDLFASVTELNSDGTTGMFLTKYDDNGNYQWGFRVPRIYSGDVRDVNSVGGDLKLGAQDINVNSSNEIFVTGGFQSTVNFNGTGCGVNSLTAKNASDPTNGSTDMFIVRYTPTLEIPVTNNTVTVPVITDICPGVDPGLITGSIPVGSNYTYQWQQSLDNRTFTDINGSVSKDFDPPVLSATMHYRRRLVTSECAALNISNVITLTPVQSVTVNTITAPPVLGFCNAGDAELISGSVPQGVGTVNYQWQQSTDSISFTNINGATSKEYDPPSLSVTTYYRRLILHVACNTVLTSNTIVITINSLPEPKVSAEKTVCIGDGVTLNATGGIRYSWSPAVGLSATNVASPTAKPTTTTNYAVTVYNGFCTKVLQVKVIVVESPTVNAGADMEIMNGDEVQLNTEVSNVEGATYSWTPTIYLDDPTIANPIASPTDQITYLLTVKSANGCFIVSDEVVIDVREKVMIPNAFTPNGDGVNDILTIPGLDSYKQSTLTFFDRNGQRIFKSLAYPKPWDGTHNGKSLPTGTYYYVIDLNNSERKRLSGAIFLIK</sequence>
<dbReference type="InterPro" id="IPR052918">
    <property type="entry name" value="Motility_Chemotaxis_Reg"/>
</dbReference>
<evidence type="ECO:0000313" key="2">
    <source>
        <dbReference type="Proteomes" id="UP000293347"/>
    </source>
</evidence>
<name>A0A4R0NKG3_9SPHI</name>
<dbReference type="InterPro" id="IPR011047">
    <property type="entry name" value="Quinoprotein_ADH-like_sf"/>
</dbReference>
<dbReference type="NCBIfam" id="TIGR04131">
    <property type="entry name" value="Bac_Flav_CTERM"/>
    <property type="match status" value="1"/>
</dbReference>
<keyword evidence="2" id="KW-1185">Reference proteome</keyword>
<organism evidence="1 2">
    <name type="scientific">Pedobacter psychroterrae</name>
    <dbReference type="NCBI Taxonomy" id="2530453"/>
    <lineage>
        <taxon>Bacteria</taxon>
        <taxon>Pseudomonadati</taxon>
        <taxon>Bacteroidota</taxon>
        <taxon>Sphingobacteriia</taxon>
        <taxon>Sphingobacteriales</taxon>
        <taxon>Sphingobacteriaceae</taxon>
        <taxon>Pedobacter</taxon>
    </lineage>
</organism>
<dbReference type="InterPro" id="IPR026341">
    <property type="entry name" value="T9SS_type_B"/>
</dbReference>